<feature type="transmembrane region" description="Helical" evidence="1">
    <location>
        <begin position="120"/>
        <end position="139"/>
    </location>
</feature>
<dbReference type="Proteomes" id="UP001549098">
    <property type="component" value="Unassembled WGS sequence"/>
</dbReference>
<keyword evidence="1" id="KW-1133">Transmembrane helix</keyword>
<reference evidence="2 3" key="1">
    <citation type="submission" date="2024-06" db="EMBL/GenBank/DDBJ databases">
        <title>Genomic Encyclopedia of Type Strains, Phase IV (KMG-IV): sequencing the most valuable type-strain genomes for metagenomic binning, comparative biology and taxonomic classification.</title>
        <authorList>
            <person name="Goeker M."/>
        </authorList>
    </citation>
    <scope>NUCLEOTIDE SEQUENCE [LARGE SCALE GENOMIC DNA]</scope>
    <source>
        <strain evidence="2 3">DSM 17253</strain>
    </source>
</reference>
<evidence type="ECO:0000313" key="3">
    <source>
        <dbReference type="Proteomes" id="UP001549098"/>
    </source>
</evidence>
<evidence type="ECO:0008006" key="4">
    <source>
        <dbReference type="Google" id="ProtNLM"/>
    </source>
</evidence>
<name>A0ABV2FC80_9BACL</name>
<feature type="transmembrane region" description="Helical" evidence="1">
    <location>
        <begin position="273"/>
        <end position="293"/>
    </location>
</feature>
<keyword evidence="1" id="KW-0812">Transmembrane</keyword>
<feature type="transmembrane region" description="Helical" evidence="1">
    <location>
        <begin position="6"/>
        <end position="27"/>
    </location>
</feature>
<gene>
    <name evidence="2" type="ORF">ABID47_006028</name>
</gene>
<feature type="transmembrane region" description="Helical" evidence="1">
    <location>
        <begin position="191"/>
        <end position="208"/>
    </location>
</feature>
<keyword evidence="3" id="KW-1185">Reference proteome</keyword>
<feature type="transmembrane region" description="Helical" evidence="1">
    <location>
        <begin position="151"/>
        <end position="171"/>
    </location>
</feature>
<accession>A0ABV2FC80</accession>
<sequence length="303" mass="35902">MKEVLHNLFIFLSRQFSYIIPSIITWSQRKLSMGRFQDIYVIYGIVISILSFLIFKYNNILSKSLNFGIIIFIVIVLGSVYREILKLERGSEDYFSRMLGWWFATSYFSVIISINLIHIIPYIINLFVFPFYCALYYGIRYLFLRWIRHWTMYFLLFFLMPLISLIIYSFIGMLLFELTNKKIFISDSASKWMVILFCILLINIFVYWTPANRFDEVKVAVYLLLAVFSTISYCFFISDYLAEIITPKLNQISELESITISEVKEFIDVIVKWFSLPYLVGSVFACFTVELVTRNRNARADSR</sequence>
<evidence type="ECO:0000256" key="1">
    <source>
        <dbReference type="SAM" id="Phobius"/>
    </source>
</evidence>
<organism evidence="2 3">
    <name type="scientific">Paenibacillus favisporus</name>
    <dbReference type="NCBI Taxonomy" id="221028"/>
    <lineage>
        <taxon>Bacteria</taxon>
        <taxon>Bacillati</taxon>
        <taxon>Bacillota</taxon>
        <taxon>Bacilli</taxon>
        <taxon>Bacillales</taxon>
        <taxon>Paenibacillaceae</taxon>
        <taxon>Paenibacillus</taxon>
    </lineage>
</organism>
<proteinExistence type="predicted"/>
<feature type="transmembrane region" description="Helical" evidence="1">
    <location>
        <begin position="64"/>
        <end position="82"/>
    </location>
</feature>
<comment type="caution">
    <text evidence="2">The sequence shown here is derived from an EMBL/GenBank/DDBJ whole genome shotgun (WGS) entry which is preliminary data.</text>
</comment>
<feature type="transmembrane region" description="Helical" evidence="1">
    <location>
        <begin position="39"/>
        <end position="58"/>
    </location>
</feature>
<dbReference type="RefSeq" id="WP_354502429.1">
    <property type="nucleotide sequence ID" value="NZ_JBEPLV010000008.1"/>
</dbReference>
<evidence type="ECO:0000313" key="2">
    <source>
        <dbReference type="EMBL" id="MET3549391.1"/>
    </source>
</evidence>
<keyword evidence="1" id="KW-0472">Membrane</keyword>
<feature type="transmembrane region" description="Helical" evidence="1">
    <location>
        <begin position="94"/>
        <end position="114"/>
    </location>
</feature>
<dbReference type="EMBL" id="JBEPLV010000008">
    <property type="protein sequence ID" value="MET3549391.1"/>
    <property type="molecule type" value="Genomic_DNA"/>
</dbReference>
<protein>
    <recommendedName>
        <fullName evidence="4">ABC transporter permease</fullName>
    </recommendedName>
</protein>
<feature type="transmembrane region" description="Helical" evidence="1">
    <location>
        <begin position="220"/>
        <end position="238"/>
    </location>
</feature>